<name>A0ABD0K2J8_9CAEN</name>
<accession>A0ABD0K2J8</accession>
<evidence type="ECO:0000256" key="1">
    <source>
        <dbReference type="SAM" id="MobiDB-lite"/>
    </source>
</evidence>
<dbReference type="Proteomes" id="UP001519460">
    <property type="component" value="Unassembled WGS sequence"/>
</dbReference>
<reference evidence="2 3" key="1">
    <citation type="journal article" date="2023" name="Sci. Data">
        <title>Genome assembly of the Korean intertidal mud-creeper Batillaria attramentaria.</title>
        <authorList>
            <person name="Patra A.K."/>
            <person name="Ho P.T."/>
            <person name="Jun S."/>
            <person name="Lee S.J."/>
            <person name="Kim Y."/>
            <person name="Won Y.J."/>
        </authorList>
    </citation>
    <scope>NUCLEOTIDE SEQUENCE [LARGE SCALE GENOMIC DNA]</scope>
    <source>
        <strain evidence="2">Wonlab-2016</strain>
    </source>
</reference>
<comment type="caution">
    <text evidence="2">The sequence shown here is derived from an EMBL/GenBank/DDBJ whole genome shotgun (WGS) entry which is preliminary data.</text>
</comment>
<keyword evidence="3" id="KW-1185">Reference proteome</keyword>
<evidence type="ECO:0000313" key="3">
    <source>
        <dbReference type="Proteomes" id="UP001519460"/>
    </source>
</evidence>
<proteinExistence type="predicted"/>
<feature type="region of interest" description="Disordered" evidence="1">
    <location>
        <begin position="1"/>
        <end position="20"/>
    </location>
</feature>
<sequence>MSPRRAFGAASKSGLEQAHKPSLAMTYWAVCQRRRRERMKQNPQLLTNYRERQRLYNARYRRKLKGKASETDDYE</sequence>
<protein>
    <submittedName>
        <fullName evidence="2">Uncharacterized protein</fullName>
    </submittedName>
</protein>
<evidence type="ECO:0000313" key="2">
    <source>
        <dbReference type="EMBL" id="KAK7481302.1"/>
    </source>
</evidence>
<gene>
    <name evidence="2" type="ORF">BaRGS_00027562</name>
</gene>
<dbReference type="EMBL" id="JACVVK020000265">
    <property type="protein sequence ID" value="KAK7481302.1"/>
    <property type="molecule type" value="Genomic_DNA"/>
</dbReference>
<organism evidence="2 3">
    <name type="scientific">Batillaria attramentaria</name>
    <dbReference type="NCBI Taxonomy" id="370345"/>
    <lineage>
        <taxon>Eukaryota</taxon>
        <taxon>Metazoa</taxon>
        <taxon>Spiralia</taxon>
        <taxon>Lophotrochozoa</taxon>
        <taxon>Mollusca</taxon>
        <taxon>Gastropoda</taxon>
        <taxon>Caenogastropoda</taxon>
        <taxon>Sorbeoconcha</taxon>
        <taxon>Cerithioidea</taxon>
        <taxon>Batillariidae</taxon>
        <taxon>Batillaria</taxon>
    </lineage>
</organism>
<dbReference type="AlphaFoldDB" id="A0ABD0K2J8"/>